<sequence>MSTLSPLRSRLAGFENCYRIALQRRTMSGRDQFVVRTGNPIQPFRVTTRRPRTDENLALRVA</sequence>
<dbReference type="Proteomes" id="UP000198281">
    <property type="component" value="Unassembled WGS sequence"/>
</dbReference>
<organism evidence="1 2">
    <name type="scientific">Edaphosphingomonas laterariae</name>
    <dbReference type="NCBI Taxonomy" id="861865"/>
    <lineage>
        <taxon>Bacteria</taxon>
        <taxon>Pseudomonadati</taxon>
        <taxon>Pseudomonadota</taxon>
        <taxon>Alphaproteobacteria</taxon>
        <taxon>Sphingomonadales</taxon>
        <taxon>Rhizorhabdaceae</taxon>
        <taxon>Edaphosphingomonas</taxon>
    </lineage>
</organism>
<gene>
    <name evidence="1" type="ORF">SAMN06295912_11278</name>
</gene>
<dbReference type="OrthoDB" id="7451261at2"/>
<keyword evidence="2" id="KW-1185">Reference proteome</keyword>
<evidence type="ECO:0000313" key="1">
    <source>
        <dbReference type="EMBL" id="SNS68633.1"/>
    </source>
</evidence>
<proteinExistence type="predicted"/>
<reference evidence="2" key="1">
    <citation type="submission" date="2017-06" db="EMBL/GenBank/DDBJ databases">
        <authorList>
            <person name="Varghese N."/>
            <person name="Submissions S."/>
        </authorList>
    </citation>
    <scope>NUCLEOTIDE SEQUENCE [LARGE SCALE GENOMIC DNA]</scope>
    <source>
        <strain evidence="2">LNB2</strain>
    </source>
</reference>
<dbReference type="AlphaFoldDB" id="A0A239GJG2"/>
<dbReference type="RefSeq" id="WP_089219941.1">
    <property type="nucleotide sequence ID" value="NZ_FZOS01000012.1"/>
</dbReference>
<protein>
    <submittedName>
        <fullName evidence="1">Uncharacterized protein</fullName>
    </submittedName>
</protein>
<evidence type="ECO:0000313" key="2">
    <source>
        <dbReference type="Proteomes" id="UP000198281"/>
    </source>
</evidence>
<name>A0A239GJG2_9SPHN</name>
<dbReference type="EMBL" id="FZOS01000012">
    <property type="protein sequence ID" value="SNS68633.1"/>
    <property type="molecule type" value="Genomic_DNA"/>
</dbReference>
<accession>A0A239GJG2</accession>